<evidence type="ECO:0000256" key="3">
    <source>
        <dbReference type="ARBA" id="ARBA00022448"/>
    </source>
</evidence>
<dbReference type="InterPro" id="IPR012336">
    <property type="entry name" value="Thioredoxin-like_fold"/>
</dbReference>
<feature type="domain" description="Thioredoxin" evidence="6">
    <location>
        <begin position="42"/>
        <end position="190"/>
    </location>
</feature>
<dbReference type="InterPro" id="IPR013766">
    <property type="entry name" value="Thioredoxin_domain"/>
</dbReference>
<dbReference type="Pfam" id="PF13905">
    <property type="entry name" value="Thioredoxin_8"/>
    <property type="match status" value="1"/>
</dbReference>
<feature type="region of interest" description="Disordered" evidence="5">
    <location>
        <begin position="544"/>
        <end position="608"/>
    </location>
</feature>
<dbReference type="InterPro" id="IPR004870">
    <property type="entry name" value="Nucleoporin_Nup155"/>
</dbReference>
<evidence type="ECO:0000256" key="2">
    <source>
        <dbReference type="ARBA" id="ARBA00007373"/>
    </source>
</evidence>
<evidence type="ECO:0000313" key="8">
    <source>
        <dbReference type="Proteomes" id="UP001558652"/>
    </source>
</evidence>
<keyword evidence="3" id="KW-0813">Transport</keyword>
<dbReference type="PANTHER" id="PTHR10350">
    <property type="entry name" value="NUCLEAR PORE COMPLEX PROTEIN NUP155"/>
    <property type="match status" value="1"/>
</dbReference>
<dbReference type="PANTHER" id="PTHR10350:SF6">
    <property type="entry name" value="NUCLEAR PORE COMPLEX PROTEIN NUP155"/>
    <property type="match status" value="1"/>
</dbReference>
<dbReference type="Gene3D" id="1.25.40.440">
    <property type="entry name" value="Nucleoporin, helical domain, central subdomain"/>
    <property type="match status" value="1"/>
</dbReference>
<dbReference type="InterPro" id="IPR014908">
    <property type="entry name" value="Nucleoporin_Nup133/Nup155_N"/>
</dbReference>
<dbReference type="InterPro" id="IPR036249">
    <property type="entry name" value="Thioredoxin-like_sf"/>
</dbReference>
<dbReference type="SUPFAM" id="SSF63825">
    <property type="entry name" value="YWTD domain"/>
    <property type="match status" value="1"/>
</dbReference>
<keyword evidence="8" id="KW-1185">Reference proteome</keyword>
<dbReference type="GO" id="GO:0005635">
    <property type="term" value="C:nuclear envelope"/>
    <property type="evidence" value="ECO:0007669"/>
    <property type="project" value="UniProtKB-ARBA"/>
</dbReference>
<keyword evidence="4" id="KW-0539">Nucleus</keyword>
<dbReference type="SUPFAM" id="SSF52833">
    <property type="entry name" value="Thioredoxin-like"/>
    <property type="match status" value="1"/>
</dbReference>
<dbReference type="Proteomes" id="UP001558652">
    <property type="component" value="Unassembled WGS sequence"/>
</dbReference>
<evidence type="ECO:0000313" key="7">
    <source>
        <dbReference type="EMBL" id="KAL1122607.1"/>
    </source>
</evidence>
<comment type="caution">
    <text evidence="7">The sequence shown here is derived from an EMBL/GenBank/DDBJ whole genome shotgun (WGS) entry which is preliminary data.</text>
</comment>
<dbReference type="Pfam" id="PF08801">
    <property type="entry name" value="Nucleoporin_N"/>
    <property type="match status" value="1"/>
</dbReference>
<dbReference type="Gene3D" id="1.20.120.1880">
    <property type="entry name" value="Nucleoporin, helical C-terminal domain"/>
    <property type="match status" value="1"/>
</dbReference>
<dbReference type="InterPro" id="IPR042533">
    <property type="entry name" value="Nucleoporin_Nup155_C_1"/>
</dbReference>
<dbReference type="Gene3D" id="1.20.58.1780">
    <property type="match status" value="1"/>
</dbReference>
<dbReference type="InterPro" id="IPR011042">
    <property type="entry name" value="6-blade_b-propeller_TolB-like"/>
</dbReference>
<dbReference type="Pfam" id="PF03177">
    <property type="entry name" value="Nucleoporin_C"/>
    <property type="match status" value="1"/>
</dbReference>
<dbReference type="InterPro" id="IPR042538">
    <property type="entry name" value="Nucleoporin_Nup155_C_3"/>
</dbReference>
<evidence type="ECO:0000256" key="1">
    <source>
        <dbReference type="ARBA" id="ARBA00004123"/>
    </source>
</evidence>
<organism evidence="7 8">
    <name type="scientific">Ranatra chinensis</name>
    <dbReference type="NCBI Taxonomy" id="642074"/>
    <lineage>
        <taxon>Eukaryota</taxon>
        <taxon>Metazoa</taxon>
        <taxon>Ecdysozoa</taxon>
        <taxon>Arthropoda</taxon>
        <taxon>Hexapoda</taxon>
        <taxon>Insecta</taxon>
        <taxon>Pterygota</taxon>
        <taxon>Neoptera</taxon>
        <taxon>Paraneoptera</taxon>
        <taxon>Hemiptera</taxon>
        <taxon>Heteroptera</taxon>
        <taxon>Panheteroptera</taxon>
        <taxon>Nepomorpha</taxon>
        <taxon>Nepidae</taxon>
        <taxon>Ranatrinae</taxon>
        <taxon>Ranatra</taxon>
    </lineage>
</organism>
<gene>
    <name evidence="7" type="ORF">AAG570_002937</name>
</gene>
<dbReference type="InterPro" id="IPR042537">
    <property type="entry name" value="Nucleoporin_Nup155_C_2"/>
</dbReference>
<feature type="compositionally biased region" description="Polar residues" evidence="5">
    <location>
        <begin position="554"/>
        <end position="568"/>
    </location>
</feature>
<dbReference type="InterPro" id="IPR007187">
    <property type="entry name" value="Nucleoporin_Nup133/Nup155_C"/>
</dbReference>
<comment type="similarity">
    <text evidence="2">Belongs to the non-repetitive/WGA-negative nucleoporin family.</text>
</comment>
<dbReference type="Gene3D" id="2.120.10.30">
    <property type="entry name" value="TolB, C-terminal domain"/>
    <property type="match status" value="2"/>
</dbReference>
<sequence>MEDLFDKVSEWSLDLTESLAQEPDESSRRLLMKKHLKLVTDINMKKPVPDFKPGLDWLNVKEPLSLRKHLEGKIVLLDFFTYCCINCMHILPDLKLLEQQYLIEEGFVVIGVHSAKFANEKNTGNIDLALRRYEVHHPVVNDVFGTMWNDMGICCWPTLYVVGPNSEPLLMLQGEGNYDVLKMFISETIEFFQKRNEISFKPLPMISPYKKPVTSNIMSFPGKINVNQEGTMNEIGGCDSGLADGPFSATKFFSPQGLAFYKDLIFVADTENHAIREVNLTQKSVKTIVGNGKQGHDYSGGQEGVMQAISSPWDVCLVDDLLLIAMAGTHQIWAYFLKDTTLWRKHHLKGTCAAVIGSGKEENRNNQYPKSSGLAQPSGLAYVQANKLLLIADSESSTIRCVSMETGVVTGLVGGSKDPRNLFAFGNLDGIGMEAKLQHPLAVTWSTYDNYVYIADSYNHRIKRVGIDDKLCSTVGDYSESQLDIRFVDNVISKSDFTNVHSFKINSQGGMLNLSLTLTLPENVTVTPGAPSMWTVNLPDWHTSAIPRPENDSDLNGHSTGPQASEMTDSAFEREGVQSKAESGVGGILPGPIAELVPSGPQSNPVKMTTYDQTAPSDPCIVLNEALEIADKMVQKYMDQDDAFPSLFDKMRVTPSNGNPLDKVSLTKLIGNPNIELAHVAKLMQMVFNTRFGYFEDICNLSSRITGISIDHFLHFATINLCWPARARVIVWYKTKQREPEETPQMLTRKLDKLLDLVVAKVMLLSGQKVLMLVRFLCLPKNKYSYKGFFNILGGPTLSGLQENDYPNSLAFPNTVMINQLKLLNKIPLPPEILEQCGIVFLKLITMGDVAYYDGLSEYIVSVGLVKPKEGVFQGFIKYLLILTTAAEIVVLGVMLNPSLDKKYGEELQLTPDVIYVLSTDGTPIASICGTRMGRIFMGGKDGSLFEIVYQNEIGWWGQRCKKVNHSKGALSYLLPAFINSAFYEDDAIVQIAVDNSRNILYTLTEKSSIEVFDLGADGLAMARVASITHSTLLNHIGTIVNTLDMKEISKVVTLCPLEVTDSQEIGVVGVTESGVRLYLSTGYSYPHRPSTLHVVHVRLPTGYSSNSEVFNPSQVISSIQKRGNFYIISALKESDHDKLWCLTGDNFPMKHWFSETCSSYIVPGQSVTLAMKETTNEKLQGPLLMHQHNYPSEKLVVLTQQGTEIYEALRPIDVLAELLRERDGPDCEVIKQYFAIQGNDQACATALVLACNQRLSAQMVEWATRAFFLYGGSPKQILQTPPQQPQVFQYSLPAGFKPNTVSTPIGNKTNIASLSGTETYTYQMSAKHNSLYLYISRILRPIWTMYIIERVKGSEGREFLTSSVQSSQMISISGQLLALKQFLEKHTQMSTNTFNHVLYPEPSTTIHEIAVTSPNSQRSRSVLQEAIAHERKSLESLKLLVEQATQVLGFWRIMCEHQFHVINEPLPQEQQQQLLTATFRDLILVGQDLCSSLINKLINSYLSDNTSVDAISLKLREVCPTLYRSEDAACSKANEILKIAKDELDPEEKLSLLRSAIQLCKSVSPHVSLSWVCKQLVVCKYYEGVLELSYDTASKVDPSNLAKHFFLAEDPIENSVEHKAYMNRTSAYKDVVAMLDHLHQQCQFRGNNSPLLSSGNQSNSQPQAVLEDVLTKCLNLDDEVIHVVVYQWLVARELHASLVSLGRPSLERFLMRYQNSDLQDLLWQYHERIGNHAQAAQLLYALANTEGESINLQQRLTYLGKAVMCMRCDGAGCAPQLGIFLHELEDLVQVARVQKQIFDKLSNLGTRDQQTEIAIKKLNSKLLTITELFEDFAEPFGMWECKLTILDCAGHDDRDLINLIWDNIISEELTKCSGSSSDDQMLIIMSKVKSLGLQFTVQSPCIPLPHLVWQLEVISCRLDVNKSHVHSTLLSIGVPVGSLLEIYDKMFTINDRCWLLEGNEFHLIQVIASFADSFIANPKIAPMNERKSIAVRMHDLITNCLSTLYSKPDTKQLQAYLKTIQANLNRIP</sequence>
<reference evidence="7 8" key="1">
    <citation type="submission" date="2024-07" db="EMBL/GenBank/DDBJ databases">
        <title>Chromosome-level genome assembly of the water stick insect Ranatra chinensis (Heteroptera: Nepidae).</title>
        <authorList>
            <person name="Liu X."/>
        </authorList>
    </citation>
    <scope>NUCLEOTIDE SEQUENCE [LARGE SCALE GENOMIC DNA]</scope>
    <source>
        <strain evidence="7">Cailab_2021Rc</strain>
        <tissue evidence="7">Muscle</tissue>
    </source>
</reference>
<protein>
    <recommendedName>
        <fullName evidence="6">Thioredoxin domain-containing protein</fullName>
    </recommendedName>
</protein>
<evidence type="ECO:0000256" key="4">
    <source>
        <dbReference type="ARBA" id="ARBA00023242"/>
    </source>
</evidence>
<proteinExistence type="inferred from homology"/>
<dbReference type="Gene3D" id="1.25.40.450">
    <property type="entry name" value="Nucleoporin, helical domain, N-terminal subdomain"/>
    <property type="match status" value="1"/>
</dbReference>
<evidence type="ECO:0000256" key="5">
    <source>
        <dbReference type="SAM" id="MobiDB-lite"/>
    </source>
</evidence>
<dbReference type="FunFam" id="1.25.40.440:FF:000001">
    <property type="entry name" value="Nuclear pore complex subunit"/>
    <property type="match status" value="1"/>
</dbReference>
<accession>A0ABD0YHQ2</accession>
<comment type="subcellular location">
    <subcellularLocation>
        <location evidence="1">Nucleus</location>
    </subcellularLocation>
</comment>
<dbReference type="Gene3D" id="3.40.30.10">
    <property type="entry name" value="Glutaredoxin"/>
    <property type="match status" value="1"/>
</dbReference>
<name>A0ABD0YHQ2_9HEMI</name>
<dbReference type="EMBL" id="JBFDAA010000013">
    <property type="protein sequence ID" value="KAL1122607.1"/>
    <property type="molecule type" value="Genomic_DNA"/>
</dbReference>
<evidence type="ECO:0000259" key="6">
    <source>
        <dbReference type="PROSITE" id="PS51352"/>
    </source>
</evidence>
<dbReference type="PROSITE" id="PS51352">
    <property type="entry name" value="THIOREDOXIN_2"/>
    <property type="match status" value="1"/>
</dbReference>